<dbReference type="Pfam" id="PF01370">
    <property type="entry name" value="Epimerase"/>
    <property type="match status" value="1"/>
</dbReference>
<evidence type="ECO:0000256" key="1">
    <source>
        <dbReference type="ARBA" id="ARBA00009353"/>
    </source>
</evidence>
<organism evidence="4 5">
    <name type="scientific">Prosthecobacter dejongeii</name>
    <dbReference type="NCBI Taxonomy" id="48465"/>
    <lineage>
        <taxon>Bacteria</taxon>
        <taxon>Pseudomonadati</taxon>
        <taxon>Verrucomicrobiota</taxon>
        <taxon>Verrucomicrobiia</taxon>
        <taxon>Verrucomicrobiales</taxon>
        <taxon>Verrucomicrobiaceae</taxon>
        <taxon>Prosthecobacter</taxon>
    </lineage>
</organism>
<dbReference type="EMBL" id="JACHIF010000001">
    <property type="protein sequence ID" value="MBB5036130.1"/>
    <property type="molecule type" value="Genomic_DNA"/>
</dbReference>
<comment type="similarity">
    <text evidence="1">Belongs to the NAD(P)-dependent epimerase/dehydratase family. SDR39U1 subfamily.</text>
</comment>
<dbReference type="InterPro" id="IPR001509">
    <property type="entry name" value="Epimerase_deHydtase"/>
</dbReference>
<feature type="domain" description="DUF1731" evidence="3">
    <location>
        <begin position="250"/>
        <end position="296"/>
    </location>
</feature>
<gene>
    <name evidence="4" type="ORF">HNQ64_000364</name>
</gene>
<dbReference type="Proteomes" id="UP000534294">
    <property type="component" value="Unassembled WGS sequence"/>
</dbReference>
<dbReference type="RefSeq" id="WP_184204611.1">
    <property type="nucleotide sequence ID" value="NZ_JACHIF010000001.1"/>
</dbReference>
<evidence type="ECO:0008006" key="6">
    <source>
        <dbReference type="Google" id="ProtNLM"/>
    </source>
</evidence>
<dbReference type="AlphaFoldDB" id="A0A7W7YH63"/>
<evidence type="ECO:0000259" key="3">
    <source>
        <dbReference type="Pfam" id="PF08338"/>
    </source>
</evidence>
<dbReference type="InterPro" id="IPR013549">
    <property type="entry name" value="DUF1731"/>
</dbReference>
<dbReference type="Pfam" id="PF08338">
    <property type="entry name" value="DUF1731"/>
    <property type="match status" value="1"/>
</dbReference>
<name>A0A7W7YH63_9BACT</name>
<sequence length="302" mass="32767">MRIGITGATGLIGEAFAKLATASGHEVIAYSRRKVPPTGSLKTLQLPPEAPEKLPETPLDALVHLAGESLMGLWTSDKKARIWKSRVDLTQGMMAHLETWSPTHRPSIVLAASGIGYYGSCGDTLLDEKSPRGSGFLAELCEAWEKAAGQASHWGARVVHLRTSMVLAQEGGAYPLMARAFRFALGGRLGKGRQWMSWIHVEDEAALILWALENPQVHGPLNLCAPNPELNSNFTTKLAHSLKRPAFLHVPALALRLLLRGMAEEMLLCSQRAIPGKATELGYRFAHPKLEDAFASLSGGRI</sequence>
<dbReference type="PANTHER" id="PTHR11092:SF0">
    <property type="entry name" value="EPIMERASE FAMILY PROTEIN SDR39U1"/>
    <property type="match status" value="1"/>
</dbReference>
<dbReference type="PANTHER" id="PTHR11092">
    <property type="entry name" value="SUGAR NUCLEOTIDE EPIMERASE RELATED"/>
    <property type="match status" value="1"/>
</dbReference>
<dbReference type="InterPro" id="IPR010099">
    <property type="entry name" value="SDR39U1"/>
</dbReference>
<dbReference type="NCBIfam" id="TIGR01777">
    <property type="entry name" value="yfcH"/>
    <property type="match status" value="1"/>
</dbReference>
<accession>A0A7W7YH63</accession>
<dbReference type="Gene3D" id="3.40.50.720">
    <property type="entry name" value="NAD(P)-binding Rossmann-like Domain"/>
    <property type="match status" value="1"/>
</dbReference>
<evidence type="ECO:0000313" key="5">
    <source>
        <dbReference type="Proteomes" id="UP000534294"/>
    </source>
</evidence>
<reference evidence="4 5" key="1">
    <citation type="submission" date="2020-08" db="EMBL/GenBank/DDBJ databases">
        <title>Genomic Encyclopedia of Type Strains, Phase IV (KMG-IV): sequencing the most valuable type-strain genomes for metagenomic binning, comparative biology and taxonomic classification.</title>
        <authorList>
            <person name="Goeker M."/>
        </authorList>
    </citation>
    <scope>NUCLEOTIDE SEQUENCE [LARGE SCALE GENOMIC DNA]</scope>
    <source>
        <strain evidence="4 5">DSM 12251</strain>
    </source>
</reference>
<protein>
    <recommendedName>
        <fullName evidence="6">TIGR01777 family protein</fullName>
    </recommendedName>
</protein>
<proteinExistence type="inferred from homology"/>
<comment type="caution">
    <text evidence="4">The sequence shown here is derived from an EMBL/GenBank/DDBJ whole genome shotgun (WGS) entry which is preliminary data.</text>
</comment>
<keyword evidence="5" id="KW-1185">Reference proteome</keyword>
<evidence type="ECO:0000313" key="4">
    <source>
        <dbReference type="EMBL" id="MBB5036130.1"/>
    </source>
</evidence>
<feature type="domain" description="NAD-dependent epimerase/dehydratase" evidence="2">
    <location>
        <begin position="5"/>
        <end position="217"/>
    </location>
</feature>
<dbReference type="SUPFAM" id="SSF51735">
    <property type="entry name" value="NAD(P)-binding Rossmann-fold domains"/>
    <property type="match status" value="1"/>
</dbReference>
<dbReference type="InterPro" id="IPR036291">
    <property type="entry name" value="NAD(P)-bd_dom_sf"/>
</dbReference>
<evidence type="ECO:0000259" key="2">
    <source>
        <dbReference type="Pfam" id="PF01370"/>
    </source>
</evidence>